<reference evidence="3" key="1">
    <citation type="journal article" date="2013" name="Genome Announc.">
        <title>Draft genome sequence of Botrytis cinerea BcDW1, inoculum for noble rot of grape berries.</title>
        <authorList>
            <person name="Blanco-Ulate B."/>
            <person name="Allen G."/>
            <person name="Powell A.L."/>
            <person name="Cantu D."/>
        </authorList>
    </citation>
    <scope>NUCLEOTIDE SEQUENCE [LARGE SCALE GENOMIC DNA]</scope>
    <source>
        <strain evidence="3">BcDW1</strain>
    </source>
</reference>
<evidence type="ECO:0000313" key="3">
    <source>
        <dbReference type="Proteomes" id="UP000012045"/>
    </source>
</evidence>
<proteinExistence type="predicted"/>
<name>M7UWM9_BOTF1</name>
<dbReference type="EMBL" id="KB707793">
    <property type="protein sequence ID" value="EMR88252.1"/>
    <property type="molecule type" value="Genomic_DNA"/>
</dbReference>
<organism evidence="2 3">
    <name type="scientific">Botryotinia fuckeliana (strain BcDW1)</name>
    <name type="common">Noble rot fungus</name>
    <name type="synonym">Botrytis cinerea</name>
    <dbReference type="NCBI Taxonomy" id="1290391"/>
    <lineage>
        <taxon>Eukaryota</taxon>
        <taxon>Fungi</taxon>
        <taxon>Dikarya</taxon>
        <taxon>Ascomycota</taxon>
        <taxon>Pezizomycotina</taxon>
        <taxon>Leotiomycetes</taxon>
        <taxon>Helotiales</taxon>
        <taxon>Sclerotiniaceae</taxon>
        <taxon>Botrytis</taxon>
    </lineage>
</organism>
<protein>
    <submittedName>
        <fullName evidence="2">Uncharacterized protein</fullName>
    </submittedName>
</protein>
<feature type="compositionally biased region" description="Basic and acidic residues" evidence="1">
    <location>
        <begin position="380"/>
        <end position="389"/>
    </location>
</feature>
<sequence length="432" mass="49595">MAYRNNGSQSMRPGMAPQNHRHEVIDVKDLIRKGGGVPHPGINDVLTLTRFLERTINVSSGALDTALGRKRTALDRLRDRSAFPDSYTFPRHYGCLQPHPPAGSHYRATEVDLTWLFSIFNAIFFMSALPSNTMVFQGDSSISNLGHRVHLPERTLLVAAYAFVANVSADFVKRDDRQFLPPTINVISSHLDHSGVEQLVPWEDQVGSLLGSMIDLFIQYYSCRKDRCWSDKFTHGKMHRGEAWQIIAYRFETSSTMRSTEIALGSPINLRRKEDYEWELSHWDLGELNKLENLLLRRAIETWGWAPDSQLTYVKAAQEKKENEARIRYQERALIELDWFLDRHESRAMNEPIRSRSEITGPRFEMRVSPSGVGGYRLEGISEEREPRSRAATSRSRGPEIRTETRESRYGGSEPPSGRMRSLFGGRRKRRE</sequence>
<feature type="compositionally biased region" description="Basic and acidic residues" evidence="1">
    <location>
        <begin position="397"/>
        <end position="409"/>
    </location>
</feature>
<feature type="compositionally biased region" description="Polar residues" evidence="1">
    <location>
        <begin position="1"/>
        <end position="11"/>
    </location>
</feature>
<evidence type="ECO:0000313" key="2">
    <source>
        <dbReference type="EMBL" id="EMR88252.1"/>
    </source>
</evidence>
<dbReference type="AlphaFoldDB" id="M7UWM9"/>
<gene>
    <name evidence="2" type="ORF">BcDW1_3047</name>
</gene>
<feature type="region of interest" description="Disordered" evidence="1">
    <location>
        <begin position="1"/>
        <end position="21"/>
    </location>
</feature>
<accession>M7UWM9</accession>
<feature type="region of interest" description="Disordered" evidence="1">
    <location>
        <begin position="361"/>
        <end position="432"/>
    </location>
</feature>
<dbReference type="OrthoDB" id="3556241at2759"/>
<dbReference type="Proteomes" id="UP000012045">
    <property type="component" value="Unassembled WGS sequence"/>
</dbReference>
<evidence type="ECO:0000256" key="1">
    <source>
        <dbReference type="SAM" id="MobiDB-lite"/>
    </source>
</evidence>
<dbReference type="HOGENOM" id="CLU_634571_0_0_1"/>